<comment type="caution">
    <text evidence="13">The sequence shown here is derived from an EMBL/GenBank/DDBJ whole genome shotgun (WGS) entry which is preliminary data.</text>
</comment>
<dbReference type="PANTHER" id="PTHR11239:SF12">
    <property type="entry name" value="DNA-DIRECTED RNA POLYMERASE III SUBUNIT RPC10"/>
    <property type="match status" value="1"/>
</dbReference>
<evidence type="ECO:0000256" key="6">
    <source>
        <dbReference type="ARBA" id="ARBA00022833"/>
    </source>
</evidence>
<evidence type="ECO:0000256" key="11">
    <source>
        <dbReference type="RuleBase" id="RU003474"/>
    </source>
</evidence>
<comment type="similarity">
    <text evidence="11">Belongs to the archaeal rpoM/eukaryotic RPA12/RPB9/RPC11 RNA polymerase family.</text>
</comment>
<keyword evidence="8" id="KW-0539">Nucleus</keyword>
<dbReference type="GO" id="GO:0008270">
    <property type="term" value="F:zinc ion binding"/>
    <property type="evidence" value="ECO:0007669"/>
    <property type="project" value="UniProtKB-KW"/>
</dbReference>
<keyword evidence="14" id="KW-1185">Reference proteome</keyword>
<dbReference type="CDD" id="cd10509">
    <property type="entry name" value="Zn-ribbon_RPC11"/>
    <property type="match status" value="1"/>
</dbReference>
<protein>
    <recommendedName>
        <fullName evidence="2">DNA-directed RNA polymerase III subunit RPC10</fullName>
    </recommendedName>
    <alternativeName>
        <fullName evidence="9">RNA polymerase III subunit C11</fullName>
    </alternativeName>
</protein>
<keyword evidence="5 10" id="KW-0863">Zinc-finger</keyword>
<dbReference type="GO" id="GO:0005666">
    <property type="term" value="C:RNA polymerase III complex"/>
    <property type="evidence" value="ECO:0007669"/>
    <property type="project" value="UniProtKB-ARBA"/>
</dbReference>
<evidence type="ECO:0000259" key="12">
    <source>
        <dbReference type="PROSITE" id="PS51133"/>
    </source>
</evidence>
<reference evidence="13 14" key="1">
    <citation type="submission" date="2024-09" db="EMBL/GenBank/DDBJ databases">
        <title>Chromosome-scale assembly of Riccia fluitans.</title>
        <authorList>
            <person name="Paukszto L."/>
            <person name="Sawicki J."/>
            <person name="Karawczyk K."/>
            <person name="Piernik-Szablinska J."/>
            <person name="Szczecinska M."/>
            <person name="Mazdziarz M."/>
        </authorList>
    </citation>
    <scope>NUCLEOTIDE SEQUENCE [LARGE SCALE GENOMIC DNA]</scope>
    <source>
        <strain evidence="13">Rf_01</strain>
        <tissue evidence="13">Aerial parts of the thallus</tissue>
    </source>
</reference>
<comment type="subcellular location">
    <subcellularLocation>
        <location evidence="1">Nucleus</location>
    </subcellularLocation>
</comment>
<dbReference type="InterPro" id="IPR034014">
    <property type="entry name" value="Zn_ribbon_RPC11_C"/>
</dbReference>
<evidence type="ECO:0000313" key="13">
    <source>
        <dbReference type="EMBL" id="KAL2631690.1"/>
    </source>
</evidence>
<evidence type="ECO:0000256" key="8">
    <source>
        <dbReference type="ARBA" id="ARBA00023242"/>
    </source>
</evidence>
<feature type="domain" description="TFIIS-type" evidence="12">
    <location>
        <begin position="120"/>
        <end position="162"/>
    </location>
</feature>
<dbReference type="FunFam" id="2.20.25.10:FF:000005">
    <property type="entry name" value="DNA-directed RNA polymerase subunit"/>
    <property type="match status" value="1"/>
</dbReference>
<evidence type="ECO:0000256" key="1">
    <source>
        <dbReference type="ARBA" id="ARBA00004123"/>
    </source>
</evidence>
<keyword evidence="4 11" id="KW-0479">Metal-binding</keyword>
<dbReference type="SMART" id="SM00440">
    <property type="entry name" value="ZnF_C2C2"/>
    <property type="match status" value="1"/>
</dbReference>
<dbReference type="Proteomes" id="UP001605036">
    <property type="component" value="Unassembled WGS sequence"/>
</dbReference>
<dbReference type="Gene3D" id="2.20.25.10">
    <property type="match status" value="1"/>
</dbReference>
<dbReference type="EMBL" id="JBHFFA010000004">
    <property type="protein sequence ID" value="KAL2631690.1"/>
    <property type="molecule type" value="Genomic_DNA"/>
</dbReference>
<organism evidence="13 14">
    <name type="scientific">Riccia fluitans</name>
    <dbReference type="NCBI Taxonomy" id="41844"/>
    <lineage>
        <taxon>Eukaryota</taxon>
        <taxon>Viridiplantae</taxon>
        <taxon>Streptophyta</taxon>
        <taxon>Embryophyta</taxon>
        <taxon>Marchantiophyta</taxon>
        <taxon>Marchantiopsida</taxon>
        <taxon>Marchantiidae</taxon>
        <taxon>Marchantiales</taxon>
        <taxon>Ricciaceae</taxon>
        <taxon>Riccia</taxon>
    </lineage>
</organism>
<sequence length="164" mass="19227">MRTTGDVKWYQIRRKLCLEEQGWRLKRQAFAVLNVTEYVDRASRCKLHRWTTSYNGVLPTCANLLLIEHSSSGRSLRFFCPTCPYIYRIDKKISKKLALKQKEVDDVLGGEDAWKNVDRTEATCPQCTYNQAYFMQIQIRSADEPMSTFFKCCNKACGFRWREG</sequence>
<keyword evidence="6" id="KW-0862">Zinc</keyword>
<dbReference type="PROSITE" id="PS00466">
    <property type="entry name" value="ZF_TFIIS_1"/>
    <property type="match status" value="1"/>
</dbReference>
<dbReference type="PANTHER" id="PTHR11239">
    <property type="entry name" value="DNA-DIRECTED RNA POLYMERASE"/>
    <property type="match status" value="1"/>
</dbReference>
<dbReference type="InterPro" id="IPR012164">
    <property type="entry name" value="Rpa12/Rpb9/Rpc10/TFS"/>
</dbReference>
<evidence type="ECO:0000256" key="4">
    <source>
        <dbReference type="ARBA" id="ARBA00022723"/>
    </source>
</evidence>
<evidence type="ECO:0000256" key="5">
    <source>
        <dbReference type="ARBA" id="ARBA00022771"/>
    </source>
</evidence>
<keyword evidence="7 11" id="KW-0804">Transcription</keyword>
<dbReference type="InterPro" id="IPR001222">
    <property type="entry name" value="Znf_TFIIS"/>
</dbReference>
<dbReference type="SMART" id="SM00661">
    <property type="entry name" value="RPOL9"/>
    <property type="match status" value="1"/>
</dbReference>
<dbReference type="PROSITE" id="PS51133">
    <property type="entry name" value="ZF_TFIIS_2"/>
    <property type="match status" value="1"/>
</dbReference>
<dbReference type="GO" id="GO:0006383">
    <property type="term" value="P:transcription by RNA polymerase III"/>
    <property type="evidence" value="ECO:0007669"/>
    <property type="project" value="UniProtKB-ARBA"/>
</dbReference>
<name>A0ABD1YMI8_9MARC</name>
<dbReference type="SUPFAM" id="SSF57783">
    <property type="entry name" value="Zinc beta-ribbon"/>
    <property type="match status" value="1"/>
</dbReference>
<accession>A0ABD1YMI8</accession>
<evidence type="ECO:0000256" key="2">
    <source>
        <dbReference type="ARBA" id="ARBA00020093"/>
    </source>
</evidence>
<dbReference type="AlphaFoldDB" id="A0ABD1YMI8"/>
<evidence type="ECO:0000256" key="3">
    <source>
        <dbReference type="ARBA" id="ARBA00022478"/>
    </source>
</evidence>
<dbReference type="Pfam" id="PF01096">
    <property type="entry name" value="Zn_ribbon_TFIIS"/>
    <property type="match status" value="1"/>
</dbReference>
<dbReference type="InterPro" id="IPR001529">
    <property type="entry name" value="Zn_ribbon_RPB9"/>
</dbReference>
<evidence type="ECO:0000313" key="14">
    <source>
        <dbReference type="Proteomes" id="UP001605036"/>
    </source>
</evidence>
<gene>
    <name evidence="13" type="ORF">R1flu_016376</name>
</gene>
<evidence type="ECO:0000256" key="9">
    <source>
        <dbReference type="ARBA" id="ARBA00029985"/>
    </source>
</evidence>
<keyword evidence="3 11" id="KW-0240">DNA-directed RNA polymerase</keyword>
<evidence type="ECO:0000256" key="7">
    <source>
        <dbReference type="ARBA" id="ARBA00023163"/>
    </source>
</evidence>
<proteinExistence type="inferred from homology"/>
<evidence type="ECO:0000256" key="10">
    <source>
        <dbReference type="PROSITE-ProRule" id="PRU00472"/>
    </source>
</evidence>